<dbReference type="EMBL" id="SRSC01000005">
    <property type="protein sequence ID" value="TGU70207.1"/>
    <property type="molecule type" value="Genomic_DNA"/>
</dbReference>
<organism evidence="2 3">
    <name type="scientific">Geomonas terrae</name>
    <dbReference type="NCBI Taxonomy" id="2562681"/>
    <lineage>
        <taxon>Bacteria</taxon>
        <taxon>Pseudomonadati</taxon>
        <taxon>Thermodesulfobacteriota</taxon>
        <taxon>Desulfuromonadia</taxon>
        <taxon>Geobacterales</taxon>
        <taxon>Geobacteraceae</taxon>
        <taxon>Geomonas</taxon>
    </lineage>
</organism>
<evidence type="ECO:0000313" key="2">
    <source>
        <dbReference type="EMBL" id="TGU70207.1"/>
    </source>
</evidence>
<keyword evidence="1" id="KW-0472">Membrane</keyword>
<feature type="transmembrane region" description="Helical" evidence="1">
    <location>
        <begin position="458"/>
        <end position="477"/>
    </location>
</feature>
<protein>
    <recommendedName>
        <fullName evidence="4">YfhO family protein</fullName>
    </recommendedName>
</protein>
<feature type="transmembrane region" description="Helical" evidence="1">
    <location>
        <begin position="431"/>
        <end position="451"/>
    </location>
</feature>
<feature type="transmembrane region" description="Helical" evidence="1">
    <location>
        <begin position="331"/>
        <end position="352"/>
    </location>
</feature>
<name>A0A4S1CA81_9BACT</name>
<feature type="transmembrane region" description="Helical" evidence="1">
    <location>
        <begin position="101"/>
        <end position="122"/>
    </location>
</feature>
<feature type="transmembrane region" description="Helical" evidence="1">
    <location>
        <begin position="128"/>
        <end position="145"/>
    </location>
</feature>
<evidence type="ECO:0008006" key="4">
    <source>
        <dbReference type="Google" id="ProtNLM"/>
    </source>
</evidence>
<sequence>MKLRNEAFADVAFPLLILTIQNLLVFSGHYFNHYLFPWDFAQAYYGFTAFWTSAVDQGLFPQWVPFQAMGYPLALNLQSGLYYPPLWIFPALGLPYTLTAAVMLQCLHVLFGGFGMFFLLRLKLGGRMIPLVGALMFQFFGGFYSNAEHVDIIRAFAFMPWLLFVFSFEPGGAEASCRPLWQQYLFGNKPRNLFIPLFIFLMATGGYPGNFISGLFMLAIYVVLQTCRSYLASRSLVVSGSIALPALLLTIVGLAMSIVHLGPTWVEKASLTREQTSATIQKMGLWLTEIPTLYLSNASLPGEISMTSCYVTLPAVILCFFLPLRKLKEYWIEVVLLVLALLMVPGPRSPFFTLITKILPPLNYSRFPTSDYRIFIGVILILLAAVALKSLSHAPQGLAALVTRASASIVFIGSGYYYFQSIDPLLSVSSAQFAAFLAVSILTLAVLFSIGMKRCIPLETALILLALLVLGDGLRVLPKIELHRPGMIISTWRDKDAYSGYKAYGYPLGAGRKLAIYEAIKNSPPSRPRRIDATDHLLFTWAGYLTANYMTSDLGGTKMTAREEIEKHPLTKEIMISPWSILLLRHGEPAPLAPNESLEQKAYGINDIAYEISLESPRLMVENEMYFKGWTADLKTANSELKIAATSIGEGLRAWELPSGRYRMIAHFEFPNLNVYRAVSISAILVWFILCFLRIGKPAFRRVQVAESELST</sequence>
<comment type="caution">
    <text evidence="2">The sequence shown here is derived from an EMBL/GenBank/DDBJ whole genome shotgun (WGS) entry which is preliminary data.</text>
</comment>
<proteinExistence type="predicted"/>
<feature type="transmembrane region" description="Helical" evidence="1">
    <location>
        <begin position="675"/>
        <end position="693"/>
    </location>
</feature>
<dbReference type="AlphaFoldDB" id="A0A4S1CA81"/>
<feature type="transmembrane region" description="Helical" evidence="1">
    <location>
        <begin position="398"/>
        <end position="419"/>
    </location>
</feature>
<reference evidence="2 3" key="1">
    <citation type="submission" date="2019-04" db="EMBL/GenBank/DDBJ databases">
        <title>Geobacter oryzae sp. nov., ferric-reducing bacteria isolated from paddy soil.</title>
        <authorList>
            <person name="Xu Z."/>
            <person name="Masuda Y."/>
            <person name="Itoh H."/>
            <person name="Senoo K."/>
        </authorList>
    </citation>
    <scope>NUCLEOTIDE SEQUENCE [LARGE SCALE GENOMIC DNA]</scope>
    <source>
        <strain evidence="2 3">Red111</strain>
    </source>
</reference>
<keyword evidence="3" id="KW-1185">Reference proteome</keyword>
<feature type="transmembrane region" description="Helical" evidence="1">
    <location>
        <begin position="372"/>
        <end position="391"/>
    </location>
</feature>
<feature type="transmembrane region" description="Helical" evidence="1">
    <location>
        <begin position="193"/>
        <end position="224"/>
    </location>
</feature>
<feature type="transmembrane region" description="Helical" evidence="1">
    <location>
        <begin position="304"/>
        <end position="324"/>
    </location>
</feature>
<accession>A0A4S1CA81</accession>
<dbReference type="RefSeq" id="WP_135872541.1">
    <property type="nucleotide sequence ID" value="NZ_SRSC01000005.1"/>
</dbReference>
<feature type="transmembrane region" description="Helical" evidence="1">
    <location>
        <begin position="12"/>
        <end position="31"/>
    </location>
</feature>
<dbReference type="Proteomes" id="UP000306416">
    <property type="component" value="Unassembled WGS sequence"/>
</dbReference>
<evidence type="ECO:0000256" key="1">
    <source>
        <dbReference type="SAM" id="Phobius"/>
    </source>
</evidence>
<keyword evidence="1" id="KW-1133">Transmembrane helix</keyword>
<feature type="transmembrane region" description="Helical" evidence="1">
    <location>
        <begin position="236"/>
        <end position="261"/>
    </location>
</feature>
<keyword evidence="1" id="KW-0812">Transmembrane</keyword>
<evidence type="ECO:0000313" key="3">
    <source>
        <dbReference type="Proteomes" id="UP000306416"/>
    </source>
</evidence>
<gene>
    <name evidence="2" type="ORF">E4633_18585</name>
</gene>